<evidence type="ECO:0000313" key="3">
    <source>
        <dbReference type="EMBL" id="CDM97171.1"/>
    </source>
</evidence>
<name>A0A9P1KC40_9CYAN</name>
<dbReference type="AlphaFoldDB" id="A0A9P1KC40"/>
<keyword evidence="1" id="KW-1133">Transmembrane helix</keyword>
<evidence type="ECO:0000313" key="4">
    <source>
        <dbReference type="Proteomes" id="UP000032946"/>
    </source>
</evidence>
<gene>
    <name evidence="2" type="ORF">ARTHRO_10520</name>
    <name evidence="3" type="ORF">ARTHRO_50138</name>
</gene>
<dbReference type="Proteomes" id="UP000032946">
    <property type="component" value="Chromosome"/>
</dbReference>
<dbReference type="EMBL" id="FO818640">
    <property type="protein sequence ID" value="CDM92847.1"/>
    <property type="molecule type" value="Genomic_DNA"/>
</dbReference>
<sequence>MIQLYRILGLILLFGASASTVSLLAVSYQSFRLPAFWLALIAASILGAMGAIAYYHKGKSEEWWQWLVFAIAVAAVLIIGGAIQWT</sequence>
<protein>
    <submittedName>
        <fullName evidence="2">Uncharacterized protein</fullName>
    </submittedName>
</protein>
<organism evidence="2 4">
    <name type="scientific">Limnospira indica PCC 8005</name>
    <dbReference type="NCBI Taxonomy" id="376219"/>
    <lineage>
        <taxon>Bacteria</taxon>
        <taxon>Bacillati</taxon>
        <taxon>Cyanobacteriota</taxon>
        <taxon>Cyanophyceae</taxon>
        <taxon>Oscillatoriophycideae</taxon>
        <taxon>Oscillatoriales</taxon>
        <taxon>Sirenicapillariaceae</taxon>
        <taxon>Limnospira</taxon>
    </lineage>
</organism>
<proteinExistence type="predicted"/>
<feature type="transmembrane region" description="Helical" evidence="1">
    <location>
        <begin position="66"/>
        <end position="85"/>
    </location>
</feature>
<keyword evidence="1" id="KW-0812">Transmembrane</keyword>
<reference evidence="2 4" key="1">
    <citation type="submission" date="2014-02" db="EMBL/GenBank/DDBJ databases">
        <authorList>
            <person name="Genoscope - CEA"/>
        </authorList>
    </citation>
    <scope>NUCLEOTIDE SEQUENCE [LARGE SCALE GENOMIC DNA]</scope>
    <source>
        <strain evidence="2 4">PCC 8005</strain>
    </source>
</reference>
<dbReference type="EMBL" id="FO818640">
    <property type="protein sequence ID" value="CDM97171.1"/>
    <property type="molecule type" value="Genomic_DNA"/>
</dbReference>
<keyword evidence="4" id="KW-1185">Reference proteome</keyword>
<keyword evidence="1" id="KW-0472">Membrane</keyword>
<evidence type="ECO:0000256" key="1">
    <source>
        <dbReference type="SAM" id="Phobius"/>
    </source>
</evidence>
<accession>A0A9P1KC40</accession>
<feature type="transmembrane region" description="Helical" evidence="1">
    <location>
        <begin position="35"/>
        <end position="54"/>
    </location>
</feature>
<evidence type="ECO:0000313" key="2">
    <source>
        <dbReference type="EMBL" id="CDM92847.1"/>
    </source>
</evidence>
<dbReference type="RefSeq" id="WP_006669821.1">
    <property type="nucleotide sequence ID" value="NZ_FO818640.1"/>
</dbReference>